<name>A0A6N7INZ5_9FIRM</name>
<dbReference type="AlphaFoldDB" id="A0A6N7INZ5"/>
<comment type="caution">
    <text evidence="2">The sequence shown here is derived from an EMBL/GenBank/DDBJ whole genome shotgun (WGS) entry which is preliminary data.</text>
</comment>
<organism evidence="2 3">
    <name type="scientific">Desulfofundulus thermobenzoicus</name>
    <dbReference type="NCBI Taxonomy" id="29376"/>
    <lineage>
        <taxon>Bacteria</taxon>
        <taxon>Bacillati</taxon>
        <taxon>Bacillota</taxon>
        <taxon>Clostridia</taxon>
        <taxon>Eubacteriales</taxon>
        <taxon>Peptococcaceae</taxon>
        <taxon>Desulfofundulus</taxon>
    </lineage>
</organism>
<dbReference type="Proteomes" id="UP000441717">
    <property type="component" value="Unassembled WGS sequence"/>
</dbReference>
<accession>A0A6N7INZ5</accession>
<proteinExistence type="predicted"/>
<protein>
    <submittedName>
        <fullName evidence="2">Uncharacterized protein</fullName>
    </submittedName>
</protein>
<dbReference type="EMBL" id="WHYR01000010">
    <property type="protein sequence ID" value="MQL51660.1"/>
    <property type="molecule type" value="Genomic_DNA"/>
</dbReference>
<evidence type="ECO:0000313" key="2">
    <source>
        <dbReference type="EMBL" id="MQL51660.1"/>
    </source>
</evidence>
<dbReference type="RefSeq" id="WP_152945594.1">
    <property type="nucleotide sequence ID" value="NZ_WHYR01000010.1"/>
</dbReference>
<gene>
    <name evidence="2" type="ORF">GFC01_05170</name>
</gene>
<keyword evidence="3" id="KW-1185">Reference proteome</keyword>
<sequence length="255" mass="28103">MESLIAWVFVIITLWMIFNRRRDGLSRRFPGGPVPPLPPRVPEEGDDLWVEPQREKRRYGAEPAGGDPPGGYRSRGEWEGDLPLPGPWNGGGEEADRPLPGPWNRDDAPVAGPWSRDESPVPGPWSAPEEGPLPGPWHKREEKLPPVEGEDGPAPGRPGEREGPAGLDRPEQGEPRRHRKTHRQVERVAEKWEIRHQALSRAAGDGGAPEPACPAPAAVKGRRAHPLLTPRNLAAAVLLSEVLDHRGGRQARRVR</sequence>
<feature type="region of interest" description="Disordered" evidence="1">
    <location>
        <begin position="27"/>
        <end position="191"/>
    </location>
</feature>
<feature type="compositionally biased region" description="Basic and acidic residues" evidence="1">
    <location>
        <begin position="158"/>
        <end position="175"/>
    </location>
</feature>
<evidence type="ECO:0000313" key="3">
    <source>
        <dbReference type="Proteomes" id="UP000441717"/>
    </source>
</evidence>
<dbReference type="OrthoDB" id="1807165at2"/>
<evidence type="ECO:0000256" key="1">
    <source>
        <dbReference type="SAM" id="MobiDB-lite"/>
    </source>
</evidence>
<reference evidence="2 3" key="1">
    <citation type="submission" date="2019-10" db="EMBL/GenBank/DDBJ databases">
        <title>Comparative genomics of sulfur disproportionating microorganisms.</title>
        <authorList>
            <person name="Ward L.M."/>
            <person name="Bertran E."/>
            <person name="Johnston D."/>
        </authorList>
    </citation>
    <scope>NUCLEOTIDE SEQUENCE [LARGE SCALE GENOMIC DNA]</scope>
    <source>
        <strain evidence="2 3">DSM 14055</strain>
    </source>
</reference>
<feature type="compositionally biased region" description="Pro residues" evidence="1">
    <location>
        <begin position="121"/>
        <end position="135"/>
    </location>
</feature>